<dbReference type="GO" id="GO:0009898">
    <property type="term" value="C:cytoplasmic side of plasma membrane"/>
    <property type="evidence" value="ECO:0007669"/>
    <property type="project" value="UniProtKB-UniRule"/>
</dbReference>
<dbReference type="Gene3D" id="3.30.1490.110">
    <property type="match status" value="1"/>
</dbReference>
<evidence type="ECO:0000259" key="6">
    <source>
        <dbReference type="SMART" id="SM00842"/>
    </source>
</evidence>
<comment type="function">
    <text evidence="5">Cell division protein that is involved in the assembly of the Z ring. May serve as a membrane anchor for the Z ring.</text>
</comment>
<evidence type="ECO:0000313" key="8">
    <source>
        <dbReference type="Proteomes" id="UP000034406"/>
    </source>
</evidence>
<organism evidence="7 8">
    <name type="scientific">Candidatus Shapirobacteria bacterium GW2011_GWE2_38_30</name>
    <dbReference type="NCBI Taxonomy" id="1618490"/>
    <lineage>
        <taxon>Bacteria</taxon>
        <taxon>Candidatus Shapironibacteriota</taxon>
    </lineage>
</organism>
<dbReference type="PATRIC" id="fig|1618490.4.peg.781"/>
<dbReference type="STRING" id="1618490.US90_C0021G0022"/>
<dbReference type="AlphaFoldDB" id="A0A0G0M543"/>
<dbReference type="PANTHER" id="PTHR32432:SF4">
    <property type="entry name" value="CELL DIVISION PROTEIN FTSA"/>
    <property type="match status" value="1"/>
</dbReference>
<accession>A0A0G0M543</accession>
<dbReference type="SMART" id="SM00842">
    <property type="entry name" value="FtsA"/>
    <property type="match status" value="1"/>
</dbReference>
<dbReference type="Pfam" id="PF14450">
    <property type="entry name" value="FtsA"/>
    <property type="match status" value="1"/>
</dbReference>
<comment type="subcellular location">
    <subcellularLocation>
        <location evidence="5">Cell membrane</location>
        <topology evidence="5">Peripheral membrane protein</topology>
        <orientation evidence="5">Cytoplasmic side</orientation>
    </subcellularLocation>
    <text evidence="5">Localizes to the Z ring in an FtsZ-dependent manner. Targeted to the membrane through a conserved C-terminal amphipathic helix.</text>
</comment>
<comment type="caution">
    <text evidence="7">The sequence shown here is derived from an EMBL/GenBank/DDBJ whole genome shotgun (WGS) entry which is preliminary data.</text>
</comment>
<dbReference type="HAMAP" id="MF_02033">
    <property type="entry name" value="FtsA"/>
    <property type="match status" value="1"/>
</dbReference>
<dbReference type="GO" id="GO:0043093">
    <property type="term" value="P:FtsZ-dependent cytokinesis"/>
    <property type="evidence" value="ECO:0007669"/>
    <property type="project" value="UniProtKB-UniRule"/>
</dbReference>
<keyword evidence="2 5" id="KW-0132">Cell division</keyword>
<dbReference type="PANTHER" id="PTHR32432">
    <property type="entry name" value="CELL DIVISION PROTEIN FTSA-RELATED"/>
    <property type="match status" value="1"/>
</dbReference>
<evidence type="ECO:0000256" key="1">
    <source>
        <dbReference type="ARBA" id="ARBA00022475"/>
    </source>
</evidence>
<dbReference type="SUPFAM" id="SSF53067">
    <property type="entry name" value="Actin-like ATPase domain"/>
    <property type="match status" value="2"/>
</dbReference>
<dbReference type="InterPro" id="IPR043129">
    <property type="entry name" value="ATPase_NBD"/>
</dbReference>
<dbReference type="Gene3D" id="3.30.420.40">
    <property type="match status" value="2"/>
</dbReference>
<keyword evidence="1 5" id="KW-1003">Cell membrane</keyword>
<feature type="domain" description="SHS2" evidence="6">
    <location>
        <begin position="7"/>
        <end position="196"/>
    </location>
</feature>
<dbReference type="NCBIfam" id="TIGR01174">
    <property type="entry name" value="ftsA"/>
    <property type="match status" value="1"/>
</dbReference>
<evidence type="ECO:0000256" key="3">
    <source>
        <dbReference type="ARBA" id="ARBA00023136"/>
    </source>
</evidence>
<evidence type="ECO:0000256" key="4">
    <source>
        <dbReference type="ARBA" id="ARBA00023306"/>
    </source>
</evidence>
<reference evidence="7 8" key="1">
    <citation type="journal article" date="2015" name="Nature">
        <title>rRNA introns, odd ribosomes, and small enigmatic genomes across a large radiation of phyla.</title>
        <authorList>
            <person name="Brown C.T."/>
            <person name="Hug L.A."/>
            <person name="Thomas B.C."/>
            <person name="Sharon I."/>
            <person name="Castelle C.J."/>
            <person name="Singh A."/>
            <person name="Wilkins M.J."/>
            <person name="Williams K.H."/>
            <person name="Banfield J.F."/>
        </authorList>
    </citation>
    <scope>NUCLEOTIDE SEQUENCE [LARGE SCALE GENOMIC DNA]</scope>
</reference>
<comment type="similarity">
    <text evidence="5">Belongs to the FtsA/MreB family.</text>
</comment>
<gene>
    <name evidence="5" type="primary">ftsA</name>
    <name evidence="7" type="ORF">US90_C0021G0022</name>
</gene>
<keyword evidence="3 5" id="KW-0472">Membrane</keyword>
<dbReference type="Pfam" id="PF02491">
    <property type="entry name" value="SHS2_FTSA"/>
    <property type="match status" value="1"/>
</dbReference>
<dbReference type="EMBL" id="LBUT01000021">
    <property type="protein sequence ID" value="KKQ68779.1"/>
    <property type="molecule type" value="Genomic_DNA"/>
</dbReference>
<sequence>MPHSKIINGIDIGSSKVTTIVGQYFEDEDRFNIIAVSAVPSLGFRKGQIINLDQATQTIIQSVEAAERMAGFQINNAIVSLAAPHIQSLNSQGVVAISNPNSEISPTDIDRVIEAAKAISIPVGKEIIHVIPRKFTVDGQEGVIDPIGMTGIRLEVEAHIIIASTPALKNLYKCFEEIGINVQSLVYSGLSTALSALTETEKELGVALVDIGGSYTTLTIFNEGSPCYSFVIPIGATNVTNDLAIGLRLSLEDAEKIKLKLVKIIENKKFEDEVDMSQFGLATDDKRKLSLQTAVSGIIKPRLEEIFALINNEIVNSGFESTIPAGIVLTGGGALTVNVKEISSNVIPLPLRISTPPKIGGLVDDILNPAYSSSVGLLMYGLKQNPKAV</sequence>
<evidence type="ECO:0000256" key="2">
    <source>
        <dbReference type="ARBA" id="ARBA00022618"/>
    </source>
</evidence>
<dbReference type="Proteomes" id="UP000034406">
    <property type="component" value="Unassembled WGS sequence"/>
</dbReference>
<keyword evidence="4 5" id="KW-0131">Cell cycle</keyword>
<evidence type="ECO:0000256" key="5">
    <source>
        <dbReference type="HAMAP-Rule" id="MF_02033"/>
    </source>
</evidence>
<dbReference type="InterPro" id="IPR003494">
    <property type="entry name" value="SHS2_FtsA"/>
</dbReference>
<dbReference type="InterPro" id="IPR020823">
    <property type="entry name" value="Cell_div_FtsA"/>
</dbReference>
<dbReference type="InterPro" id="IPR050696">
    <property type="entry name" value="FtsA/MreB"/>
</dbReference>
<evidence type="ECO:0000313" key="7">
    <source>
        <dbReference type="EMBL" id="KKQ68779.1"/>
    </source>
</evidence>
<comment type="subunit">
    <text evidence="5">Self-interacts. Interacts with FtsZ.</text>
</comment>
<name>A0A0G0M543_9BACT</name>
<proteinExistence type="inferred from homology"/>
<dbReference type="CDD" id="cd24048">
    <property type="entry name" value="ASKHA_NBD_FtsA"/>
    <property type="match status" value="1"/>
</dbReference>
<dbReference type="GO" id="GO:0032153">
    <property type="term" value="C:cell division site"/>
    <property type="evidence" value="ECO:0007669"/>
    <property type="project" value="UniProtKB-UniRule"/>
</dbReference>
<dbReference type="PIRSF" id="PIRSF003101">
    <property type="entry name" value="FtsA"/>
    <property type="match status" value="1"/>
</dbReference>
<protein>
    <recommendedName>
        <fullName evidence="5">Cell division protein FtsA</fullName>
    </recommendedName>
</protein>